<keyword evidence="2" id="KW-0808">Transferase</keyword>
<dbReference type="SUPFAM" id="SSF52540">
    <property type="entry name" value="P-loop containing nucleoside triphosphate hydrolases"/>
    <property type="match status" value="1"/>
</dbReference>
<evidence type="ECO:0000259" key="1">
    <source>
        <dbReference type="Pfam" id="PF00685"/>
    </source>
</evidence>
<dbReference type="GO" id="GO:0008146">
    <property type="term" value="F:sulfotransferase activity"/>
    <property type="evidence" value="ECO:0007669"/>
    <property type="project" value="InterPro"/>
</dbReference>
<protein>
    <submittedName>
        <fullName evidence="2">Sulfotransferase I</fullName>
    </submittedName>
</protein>
<gene>
    <name evidence="2" type="primary">agdR</name>
</gene>
<sequence>MINTFNSKAMSYTELPAKRLLINSLPKSGTHLLAKSVEILGYREHFEDQETQEVPLFFNYREVKKRIEHQTQFSQKQISIGALTPYYVDLAIVRHWLTLIAQKQYILGHIPWTPLLTPILQELNYQHIFIIRDPRAVIASSIPFVLDTGKMPARHFLEEDFKSMSPSQRLDFILAGGYGAKAGVEIRNFAEVFRSMLAWSQEQNCLFIRFEDLVGEQGGGKSEKQRETMEKICHHLDIPFNETIASQLGEIYNPYARTFRMGKIDGWKDSIEPADIEKLNTYCQPLCQEAGYEMS</sequence>
<organism evidence="2">
    <name type="scientific">Microcystis sp. PCC 9811</name>
    <dbReference type="NCBI Taxonomy" id="2099381"/>
    <lineage>
        <taxon>Bacteria</taxon>
        <taxon>Bacillati</taxon>
        <taxon>Cyanobacteriota</taxon>
        <taxon>Cyanophyceae</taxon>
        <taxon>Oscillatoriophycideae</taxon>
        <taxon>Chroococcales</taxon>
        <taxon>Microcystaceae</taxon>
        <taxon>Microcystis</taxon>
    </lineage>
</organism>
<feature type="domain" description="Sulfotransferase" evidence="1">
    <location>
        <begin position="19"/>
        <end position="288"/>
    </location>
</feature>
<evidence type="ECO:0000313" key="2">
    <source>
        <dbReference type="EMBL" id="AZP89536.1"/>
    </source>
</evidence>
<reference evidence="2" key="1">
    <citation type="journal article" date="2018" name="ACS Chem. Biol.">
        <title>A Unique Biosynthetic Pathway in Bloom-Forming Cyanobacterial Genus Microcystis Jointly Assembles Cytotoxic Aeruginoguanidines and Microguanidines.</title>
        <authorList>
            <person name="Pancrace C."/>
            <person name="Ishida K."/>
            <person name="Briand E."/>
            <person name="Gatte Pichi D."/>
            <person name="Weiz A.R."/>
            <person name="Guljamow A."/>
            <person name="Scalvenzi T."/>
            <person name="Sassoon N."/>
            <person name="Hertweck C."/>
            <person name="Dittmann E."/>
            <person name="Gugger M."/>
        </authorList>
    </citation>
    <scope>NUCLEOTIDE SEQUENCE</scope>
    <source>
        <strain evidence="2">PCC 9811</strain>
    </source>
</reference>
<dbReference type="InterPro" id="IPR000863">
    <property type="entry name" value="Sulfotransferase_dom"/>
</dbReference>
<dbReference type="InterPro" id="IPR027417">
    <property type="entry name" value="P-loop_NTPase"/>
</dbReference>
<dbReference type="EMBL" id="MH049499">
    <property type="protein sequence ID" value="AZP89536.1"/>
    <property type="molecule type" value="Genomic_DNA"/>
</dbReference>
<dbReference type="AlphaFoldDB" id="A0A3Q9DJK5"/>
<dbReference type="Pfam" id="PF00685">
    <property type="entry name" value="Sulfotransfer_1"/>
    <property type="match status" value="1"/>
</dbReference>
<accession>A0A3Q9DJK5</accession>
<proteinExistence type="predicted"/>
<name>A0A3Q9DJK5_9CHRO</name>
<dbReference type="Gene3D" id="3.40.50.300">
    <property type="entry name" value="P-loop containing nucleotide triphosphate hydrolases"/>
    <property type="match status" value="1"/>
</dbReference>